<dbReference type="Proteomes" id="UP000642180">
    <property type="component" value="Unassembled WGS sequence"/>
</dbReference>
<evidence type="ECO:0000313" key="4">
    <source>
        <dbReference type="Proteomes" id="UP000642180"/>
    </source>
</evidence>
<keyword evidence="4" id="KW-1185">Reference proteome</keyword>
<dbReference type="PANTHER" id="PTHR30015:SF7">
    <property type="entry name" value="TYPE IV METHYL-DIRECTED RESTRICTION ENZYME ECOKMRR"/>
    <property type="match status" value="1"/>
</dbReference>
<organism evidence="3 4">
    <name type="scientific">Oxalicibacterium faecigallinarum</name>
    <dbReference type="NCBI Taxonomy" id="573741"/>
    <lineage>
        <taxon>Bacteria</taxon>
        <taxon>Pseudomonadati</taxon>
        <taxon>Pseudomonadota</taxon>
        <taxon>Betaproteobacteria</taxon>
        <taxon>Burkholderiales</taxon>
        <taxon>Oxalobacteraceae</taxon>
        <taxon>Oxalicibacterium</taxon>
    </lineage>
</organism>
<dbReference type="GO" id="GO:0015666">
    <property type="term" value="F:restriction endodeoxyribonuclease activity"/>
    <property type="evidence" value="ECO:0007669"/>
    <property type="project" value="TreeGrafter"/>
</dbReference>
<dbReference type="SUPFAM" id="SSF52980">
    <property type="entry name" value="Restriction endonuclease-like"/>
    <property type="match status" value="1"/>
</dbReference>
<feature type="domain" description="Restriction system protein Mrr-like N-terminal" evidence="2">
    <location>
        <begin position="11"/>
        <end position="92"/>
    </location>
</feature>
<dbReference type="EMBL" id="BMDI01000001">
    <property type="protein sequence ID" value="GGI19156.1"/>
    <property type="molecule type" value="Genomic_DNA"/>
</dbReference>
<dbReference type="GO" id="GO:0009307">
    <property type="term" value="P:DNA restriction-modification system"/>
    <property type="evidence" value="ECO:0007669"/>
    <property type="project" value="InterPro"/>
</dbReference>
<dbReference type="Pfam" id="PF14338">
    <property type="entry name" value="Mrr_N"/>
    <property type="match status" value="1"/>
</dbReference>
<proteinExistence type="predicted"/>
<feature type="domain" description="Restriction endonuclease type IV Mrr" evidence="1">
    <location>
        <begin position="157"/>
        <end position="271"/>
    </location>
</feature>
<dbReference type="InterPro" id="IPR025745">
    <property type="entry name" value="Mrr-like_N_dom"/>
</dbReference>
<comment type="caution">
    <text evidence="3">The sequence shown here is derived from an EMBL/GenBank/DDBJ whole genome shotgun (WGS) entry which is preliminary data.</text>
</comment>
<dbReference type="InterPro" id="IPR007560">
    <property type="entry name" value="Restrct_endonuc_IV_Mrr"/>
</dbReference>
<name>A0A8J3AQ12_9BURK</name>
<dbReference type="InterPro" id="IPR011335">
    <property type="entry name" value="Restrct_endonuc-II-like"/>
</dbReference>
<sequence length="299" mass="33800">MAEVTKRRTGEFLRKLFEILIQAPDGLPAQDAIAELSNRVTLTDYEAGSYESGGRRFDKIVRFATIDCVKAGWLLKHKGNWSVTEEGIAALKRMPDPEDFYRTAVKLYYKWKQAQQGAISESTDSAPDVENAPEKETSITFEHAEEQAWNEIEKYLLAMNPFDFQDLVADLLKAMSYHVSWVSPPGKDGGVDILAYTDPLGTRPPRIKVQVKRVSQKITSDTLRAFISLIGNEDVGLFVSTGGFTKDAEDLARVQETRKITLIDMNKLIDLWIEFYGKLDDGARRRLPLTPIYFLTPQT</sequence>
<dbReference type="Gene3D" id="3.40.1350.10">
    <property type="match status" value="1"/>
</dbReference>
<gene>
    <name evidence="3" type="ORF">GCM10008066_17670</name>
</gene>
<evidence type="ECO:0000259" key="1">
    <source>
        <dbReference type="Pfam" id="PF04471"/>
    </source>
</evidence>
<accession>A0A8J3AQ12</accession>
<evidence type="ECO:0000313" key="3">
    <source>
        <dbReference type="EMBL" id="GGI19156.1"/>
    </source>
</evidence>
<evidence type="ECO:0000259" key="2">
    <source>
        <dbReference type="Pfam" id="PF14338"/>
    </source>
</evidence>
<dbReference type="InterPro" id="IPR011856">
    <property type="entry name" value="tRNA_endonuc-like_dom_sf"/>
</dbReference>
<dbReference type="Pfam" id="PF04471">
    <property type="entry name" value="Mrr_cat"/>
    <property type="match status" value="1"/>
</dbReference>
<dbReference type="RefSeq" id="WP_188380862.1">
    <property type="nucleotide sequence ID" value="NZ_BMDI01000001.1"/>
</dbReference>
<reference evidence="4" key="1">
    <citation type="journal article" date="2019" name="Int. J. Syst. Evol. Microbiol.">
        <title>The Global Catalogue of Microorganisms (GCM) 10K type strain sequencing project: providing services to taxonomists for standard genome sequencing and annotation.</title>
        <authorList>
            <consortium name="The Broad Institute Genomics Platform"/>
            <consortium name="The Broad Institute Genome Sequencing Center for Infectious Disease"/>
            <person name="Wu L."/>
            <person name="Ma J."/>
        </authorList>
    </citation>
    <scope>NUCLEOTIDE SEQUENCE [LARGE SCALE GENOMIC DNA]</scope>
    <source>
        <strain evidence="4">CCM 2767</strain>
    </source>
</reference>
<dbReference type="AlphaFoldDB" id="A0A8J3AQ12"/>
<protein>
    <recommendedName>
        <fullName evidence="5">Mrr restriction system protein</fullName>
    </recommendedName>
</protein>
<evidence type="ECO:0008006" key="5">
    <source>
        <dbReference type="Google" id="ProtNLM"/>
    </source>
</evidence>
<dbReference type="PANTHER" id="PTHR30015">
    <property type="entry name" value="MRR RESTRICTION SYSTEM PROTEIN"/>
    <property type="match status" value="1"/>
</dbReference>
<dbReference type="InterPro" id="IPR052906">
    <property type="entry name" value="Type_IV_Methyl-Rstrct_Enzyme"/>
</dbReference>
<dbReference type="GO" id="GO:0003677">
    <property type="term" value="F:DNA binding"/>
    <property type="evidence" value="ECO:0007669"/>
    <property type="project" value="InterPro"/>
</dbReference>